<keyword evidence="3" id="KW-0574">Periplasm</keyword>
<name>A0A9X4KW20_9BACL</name>
<organism evidence="7 8">
    <name type="scientific">Cohnella rhizosphaerae</name>
    <dbReference type="NCBI Taxonomy" id="1457232"/>
    <lineage>
        <taxon>Bacteria</taxon>
        <taxon>Bacillati</taxon>
        <taxon>Bacillota</taxon>
        <taxon>Bacilli</taxon>
        <taxon>Bacillales</taxon>
        <taxon>Paenibacillaceae</taxon>
        <taxon>Cohnella</taxon>
    </lineage>
</organism>
<feature type="domain" description="Heparin-sulfate lyase N-terminal" evidence="6">
    <location>
        <begin position="1"/>
        <end position="102"/>
    </location>
</feature>
<dbReference type="GO" id="GO:0016829">
    <property type="term" value="F:lyase activity"/>
    <property type="evidence" value="ECO:0007669"/>
    <property type="project" value="UniProtKB-KW"/>
</dbReference>
<dbReference type="RefSeq" id="WP_277535044.1">
    <property type="nucleotide sequence ID" value="NZ_JAPDIA010000008.1"/>
</dbReference>
<sequence length="692" mass="77143">MFPEFSHAADWNARAKAFLQEQLDDGVLSDGFFKELTFGYHEWMIETFFRMKSLGDIGGDPFSPAMDAKLEKMFEVDMKMMDPKGNTPPISDSQPFNRRSLLSLGAALYSRGDFKYLSDNKIGSAYFWSLSPATQANLANVTATVPSFTSVRLDDSKYYAMRTGWNDGHYFVFDAAPYLAGHYHRDQLNIIAESNGEPMIVDPGKGNYSDWENYPSYFVYNAHNTVFMDNYVNSQYPTPVEKAWETDAIHDFAAASVDYSSLDTPIAANRAPFASERNVYFAKPNYWIMNDLLTPTDPAVSHTYSQQFHFSPSAISVNATTKAIEVNDTIDNFEVNSLSAYTKSAYTTIANVDTEKYEGQRGLKVDYNLSLGSNWFRKNAPYNATAVSGISLWIKGNSSADAVKPYLLTSSGNWIYGQTLSLNYAGWKQFILPWRMFAKETDSTIAMGPGQTSGITSVDFHFQGTGSGTVYFDDIRFYDFYDIDNFESQRIANFEDGSLSGWTGRLSSPAIDTASFYSGAKSLKYTLSFPAGGTSSDFDYIRKTQSYDASKTGGVVLAVKGTGTPINFTFLYEHDERDCHQRLAAEAELYDELFRLASVLPALEQLRQREQYVAGAHVGGRQAGQLRRDALHPIVFDGLESGRADRRAGVLRLLPGEGYVRYGAGHLVGGRSGDDALPRFGEQVRRGERAET</sequence>
<dbReference type="EMBL" id="JAPDIA010000008">
    <property type="protein sequence ID" value="MDG0811982.1"/>
    <property type="molecule type" value="Genomic_DNA"/>
</dbReference>
<dbReference type="Pfam" id="PF07940">
    <property type="entry name" value="Hepar_II_III_C"/>
    <property type="match status" value="1"/>
</dbReference>
<evidence type="ECO:0000256" key="3">
    <source>
        <dbReference type="ARBA" id="ARBA00022764"/>
    </source>
</evidence>
<keyword evidence="2" id="KW-0732">Signal</keyword>
<dbReference type="PANTHER" id="PTHR39210:SF1">
    <property type="entry name" value="HEPARIN-SULFATE LYASE"/>
    <property type="match status" value="1"/>
</dbReference>
<evidence type="ECO:0000259" key="5">
    <source>
        <dbReference type="Pfam" id="PF07940"/>
    </source>
</evidence>
<comment type="caution">
    <text evidence="7">The sequence shown here is derived from an EMBL/GenBank/DDBJ whole genome shotgun (WGS) entry which is preliminary data.</text>
</comment>
<protein>
    <submittedName>
        <fullName evidence="7">Heparinase II/III family protein</fullName>
    </submittedName>
</protein>
<dbReference type="InterPro" id="IPR031680">
    <property type="entry name" value="Hepar_II_III_N"/>
</dbReference>
<dbReference type="InterPro" id="IPR008979">
    <property type="entry name" value="Galactose-bd-like_sf"/>
</dbReference>
<dbReference type="PANTHER" id="PTHR39210">
    <property type="entry name" value="HEPARIN-SULFATE LYASE"/>
    <property type="match status" value="1"/>
</dbReference>
<dbReference type="InterPro" id="IPR008929">
    <property type="entry name" value="Chondroitin_lyas"/>
</dbReference>
<evidence type="ECO:0000313" key="8">
    <source>
        <dbReference type="Proteomes" id="UP001153404"/>
    </source>
</evidence>
<dbReference type="AlphaFoldDB" id="A0A9X4KW20"/>
<keyword evidence="4" id="KW-0456">Lyase</keyword>
<evidence type="ECO:0000313" key="7">
    <source>
        <dbReference type="EMBL" id="MDG0811982.1"/>
    </source>
</evidence>
<dbReference type="InterPro" id="IPR012480">
    <property type="entry name" value="Hepar_II_III_C"/>
</dbReference>
<reference evidence="7" key="1">
    <citation type="submission" date="2022-10" db="EMBL/GenBank/DDBJ databases">
        <title>Comparative genomic analysis of Cohnella hashimotonis sp. nov., isolated from the International Space Station.</title>
        <authorList>
            <person name="Simpson A."/>
            <person name="Venkateswaran K."/>
        </authorList>
    </citation>
    <scope>NUCLEOTIDE SEQUENCE</scope>
    <source>
        <strain evidence="7">DSM 28161</strain>
    </source>
</reference>
<dbReference type="Gene3D" id="1.50.10.100">
    <property type="entry name" value="Chondroitin AC/alginate lyase"/>
    <property type="match status" value="1"/>
</dbReference>
<evidence type="ECO:0000256" key="4">
    <source>
        <dbReference type="ARBA" id="ARBA00023239"/>
    </source>
</evidence>
<dbReference type="SUPFAM" id="SSF49785">
    <property type="entry name" value="Galactose-binding domain-like"/>
    <property type="match status" value="1"/>
</dbReference>
<dbReference type="Proteomes" id="UP001153404">
    <property type="component" value="Unassembled WGS sequence"/>
</dbReference>
<comment type="subcellular location">
    <subcellularLocation>
        <location evidence="1">Periplasm</location>
    </subcellularLocation>
</comment>
<proteinExistence type="predicted"/>
<dbReference type="Gene3D" id="2.70.98.70">
    <property type="match status" value="1"/>
</dbReference>
<gene>
    <name evidence="7" type="ORF">OMP40_23410</name>
</gene>
<keyword evidence="8" id="KW-1185">Reference proteome</keyword>
<dbReference type="SUPFAM" id="SSF48230">
    <property type="entry name" value="Chondroitin AC/alginate lyase"/>
    <property type="match status" value="1"/>
</dbReference>
<dbReference type="Pfam" id="PF16889">
    <property type="entry name" value="Hepar_II_III_N"/>
    <property type="match status" value="1"/>
</dbReference>
<dbReference type="GO" id="GO:0042597">
    <property type="term" value="C:periplasmic space"/>
    <property type="evidence" value="ECO:0007669"/>
    <property type="project" value="UniProtKB-SubCell"/>
</dbReference>
<evidence type="ECO:0000259" key="6">
    <source>
        <dbReference type="Pfam" id="PF16889"/>
    </source>
</evidence>
<feature type="domain" description="Heparinase II/III-like C-terminal" evidence="5">
    <location>
        <begin position="150"/>
        <end position="324"/>
    </location>
</feature>
<accession>A0A9X4KW20</accession>
<evidence type="ECO:0000256" key="1">
    <source>
        <dbReference type="ARBA" id="ARBA00004418"/>
    </source>
</evidence>
<evidence type="ECO:0000256" key="2">
    <source>
        <dbReference type="ARBA" id="ARBA00022729"/>
    </source>
</evidence>
<dbReference type="Gene3D" id="2.60.120.260">
    <property type="entry name" value="Galactose-binding domain-like"/>
    <property type="match status" value="1"/>
</dbReference>